<feature type="transmembrane region" description="Helical" evidence="4">
    <location>
        <begin position="299"/>
        <end position="320"/>
    </location>
</feature>
<keyword evidence="4" id="KW-1133">Transmembrane helix</keyword>
<feature type="transmembrane region" description="Helical" evidence="4">
    <location>
        <begin position="85"/>
        <end position="107"/>
    </location>
</feature>
<feature type="transmembrane region" description="Helical" evidence="4">
    <location>
        <begin position="147"/>
        <end position="168"/>
    </location>
</feature>
<evidence type="ECO:0000313" key="7">
    <source>
        <dbReference type="WBParaSite" id="PSAMB.scaffold1994size26172.g15848.t1"/>
    </source>
</evidence>
<evidence type="ECO:0000256" key="4">
    <source>
        <dbReference type="SAM" id="Phobius"/>
    </source>
</evidence>
<keyword evidence="2" id="KW-0479">Metal-binding</keyword>
<evidence type="ECO:0000259" key="5">
    <source>
        <dbReference type="Pfam" id="PF00689"/>
    </source>
</evidence>
<dbReference type="GO" id="GO:0012505">
    <property type="term" value="C:endomembrane system"/>
    <property type="evidence" value="ECO:0007669"/>
    <property type="project" value="UniProtKB-SubCell"/>
</dbReference>
<dbReference type="SUPFAM" id="SSF81665">
    <property type="entry name" value="Calcium ATPase, transmembrane domain M"/>
    <property type="match status" value="1"/>
</dbReference>
<reference evidence="7" key="1">
    <citation type="submission" date="2022-11" db="UniProtKB">
        <authorList>
            <consortium name="WormBaseParasite"/>
        </authorList>
    </citation>
    <scope>IDENTIFICATION</scope>
</reference>
<feature type="transmembrane region" description="Helical" evidence="4">
    <location>
        <begin position="198"/>
        <end position="218"/>
    </location>
</feature>
<name>A0A914VHW5_9BILA</name>
<feature type="transmembrane region" description="Helical" evidence="4">
    <location>
        <begin position="268"/>
        <end position="287"/>
    </location>
</feature>
<keyword evidence="4" id="KW-0472">Membrane</keyword>
<organism evidence="6 7">
    <name type="scientific">Plectus sambesii</name>
    <dbReference type="NCBI Taxonomy" id="2011161"/>
    <lineage>
        <taxon>Eukaryota</taxon>
        <taxon>Metazoa</taxon>
        <taxon>Ecdysozoa</taxon>
        <taxon>Nematoda</taxon>
        <taxon>Chromadorea</taxon>
        <taxon>Plectida</taxon>
        <taxon>Plectina</taxon>
        <taxon>Plectoidea</taxon>
        <taxon>Plectidae</taxon>
        <taxon>Plectus</taxon>
    </lineage>
</organism>
<feature type="domain" description="Cation-transporting P-type ATPase C-terminal" evidence="5">
    <location>
        <begin position="148"/>
        <end position="318"/>
    </location>
</feature>
<proteinExistence type="predicted"/>
<accession>A0A914VHW5</accession>
<dbReference type="PANTHER" id="PTHR24093">
    <property type="entry name" value="CATION TRANSPORTING ATPASE"/>
    <property type="match status" value="1"/>
</dbReference>
<keyword evidence="4" id="KW-0812">Transmembrane</keyword>
<keyword evidence="3" id="KW-0460">Magnesium</keyword>
<dbReference type="GO" id="GO:0046872">
    <property type="term" value="F:metal ion binding"/>
    <property type="evidence" value="ECO:0007669"/>
    <property type="project" value="UniProtKB-KW"/>
</dbReference>
<dbReference type="PANTHER" id="PTHR24093:SF369">
    <property type="entry name" value="CALCIUM-TRANSPORTING ATPASE"/>
    <property type="match status" value="1"/>
</dbReference>
<dbReference type="AlphaFoldDB" id="A0A914VHW5"/>
<evidence type="ECO:0000256" key="2">
    <source>
        <dbReference type="ARBA" id="ARBA00022723"/>
    </source>
</evidence>
<evidence type="ECO:0000256" key="3">
    <source>
        <dbReference type="ARBA" id="ARBA00022842"/>
    </source>
</evidence>
<dbReference type="Pfam" id="PF00689">
    <property type="entry name" value="Cation_ATPase_C"/>
    <property type="match status" value="1"/>
</dbReference>
<feature type="transmembrane region" description="Helical" evidence="4">
    <location>
        <begin position="119"/>
        <end position="141"/>
    </location>
</feature>
<feature type="transmembrane region" description="Helical" evidence="4">
    <location>
        <begin position="230"/>
        <end position="247"/>
    </location>
</feature>
<dbReference type="GO" id="GO:0005886">
    <property type="term" value="C:plasma membrane"/>
    <property type="evidence" value="ECO:0007669"/>
    <property type="project" value="TreeGrafter"/>
</dbReference>
<dbReference type="InterPro" id="IPR006068">
    <property type="entry name" value="ATPase_P-typ_cation-transptr_C"/>
</dbReference>
<evidence type="ECO:0000256" key="1">
    <source>
        <dbReference type="ARBA" id="ARBA00004127"/>
    </source>
</evidence>
<keyword evidence="6" id="KW-1185">Reference proteome</keyword>
<dbReference type="Proteomes" id="UP000887566">
    <property type="component" value="Unplaced"/>
</dbReference>
<sequence length="326" mass="37352">MSKKEQFITAPPDADVERDENYETQKKVLQIKLRQVLGIVFSFAVFYVVLLFIVLTVQFIINTYIVNGIPFSSSHFGHLLHFAKMSLLLFLYALPFALPIALVLIWRQRGRYAVRLRRFIQYQFTVNGVATIIAFIAVIALRQHVVFVLQVLFINLIYGCLSAVALTVSMNAGEIYALSTDNLPILTRRLLVNIKGQAIYQIFVLLTLIFCGATLFDMADARYYSAEHNSVHFTFVFNAFVLMSIFNQINARKVFGERNVFQNIHKDYLFIGIFILELIIQVLTVEIGCDFLSTTPLTWVQWLWCIAFAVGGLLWQQVILSIPCRQ</sequence>
<feature type="transmembrane region" description="Helical" evidence="4">
    <location>
        <begin position="36"/>
        <end position="65"/>
    </location>
</feature>
<dbReference type="InterPro" id="IPR023298">
    <property type="entry name" value="ATPase_P-typ_TM_dom_sf"/>
</dbReference>
<protein>
    <submittedName>
        <fullName evidence="7">Cation-transporting P-type ATPase C-terminal domain-containing protein</fullName>
    </submittedName>
</protein>
<dbReference type="GO" id="GO:0051480">
    <property type="term" value="P:regulation of cytosolic calcium ion concentration"/>
    <property type="evidence" value="ECO:0007669"/>
    <property type="project" value="TreeGrafter"/>
</dbReference>
<dbReference type="WBParaSite" id="PSAMB.scaffold1994size26172.g15848.t1">
    <property type="protein sequence ID" value="PSAMB.scaffold1994size26172.g15848.t1"/>
    <property type="gene ID" value="PSAMB.scaffold1994size26172.g15848"/>
</dbReference>
<comment type="subcellular location">
    <subcellularLocation>
        <location evidence="1">Endomembrane system</location>
        <topology evidence="1">Multi-pass membrane protein</topology>
    </subcellularLocation>
</comment>
<dbReference type="GO" id="GO:0005388">
    <property type="term" value="F:P-type calcium transporter activity"/>
    <property type="evidence" value="ECO:0007669"/>
    <property type="project" value="TreeGrafter"/>
</dbReference>
<dbReference type="Gene3D" id="1.20.1110.10">
    <property type="entry name" value="Calcium-transporting ATPase, transmembrane domain"/>
    <property type="match status" value="1"/>
</dbReference>
<evidence type="ECO:0000313" key="6">
    <source>
        <dbReference type="Proteomes" id="UP000887566"/>
    </source>
</evidence>